<dbReference type="EMBL" id="JADVKH010000037">
    <property type="protein sequence ID" value="MBJ9688838.1"/>
    <property type="molecule type" value="Genomic_DNA"/>
</dbReference>
<dbReference type="InterPro" id="IPR001789">
    <property type="entry name" value="Sig_transdc_resp-reg_receiver"/>
</dbReference>
<evidence type="ECO:0000313" key="3">
    <source>
        <dbReference type="EMBL" id="MBJ9688838.1"/>
    </source>
</evidence>
<gene>
    <name evidence="3" type="ORF">I5589_17335</name>
</gene>
<dbReference type="InterPro" id="IPR011006">
    <property type="entry name" value="CheY-like_superfamily"/>
</dbReference>
<evidence type="ECO:0000313" key="4">
    <source>
        <dbReference type="Proteomes" id="UP000808215"/>
    </source>
</evidence>
<dbReference type="PROSITE" id="PS50110">
    <property type="entry name" value="RESPONSE_REGULATORY"/>
    <property type="match status" value="1"/>
</dbReference>
<dbReference type="SUPFAM" id="SSF47413">
    <property type="entry name" value="lambda repressor-like DNA-binding domains"/>
    <property type="match status" value="1"/>
</dbReference>
<dbReference type="RefSeq" id="WP_200091672.1">
    <property type="nucleotide sequence ID" value="NZ_JADVKH010000037.1"/>
</dbReference>
<keyword evidence="4" id="KW-1185">Reference proteome</keyword>
<comment type="caution">
    <text evidence="3">The sequence shown here is derived from an EMBL/GenBank/DDBJ whole genome shotgun (WGS) entry which is preliminary data.</text>
</comment>
<dbReference type="Gene3D" id="3.40.50.2300">
    <property type="match status" value="1"/>
</dbReference>
<dbReference type="InterPro" id="IPR013975">
    <property type="entry name" value="Tscrpt_reg_BetR_N"/>
</dbReference>
<keyword evidence="1" id="KW-0597">Phosphoprotein</keyword>
<dbReference type="CDD" id="cd00093">
    <property type="entry name" value="HTH_XRE"/>
    <property type="match status" value="1"/>
</dbReference>
<evidence type="ECO:0000259" key="2">
    <source>
        <dbReference type="PROSITE" id="PS50110"/>
    </source>
</evidence>
<reference evidence="3 4" key="1">
    <citation type="submission" date="2020-11" db="EMBL/GenBank/DDBJ databases">
        <title>Enhanced detection system for hospital associated transmission using whole genome sequencing surveillance.</title>
        <authorList>
            <person name="Harrison L.H."/>
            <person name="Van Tyne D."/>
            <person name="Marsh J.W."/>
            <person name="Griffith M.P."/>
            <person name="Snyder D.J."/>
            <person name="Cooper V.S."/>
            <person name="Mustapha M."/>
        </authorList>
    </citation>
    <scope>NUCLEOTIDE SEQUENCE [LARGE SCALE GENOMIC DNA]</scope>
    <source>
        <strain evidence="3 4">BC00020</strain>
    </source>
</reference>
<accession>A0ABS1AXM9</accession>
<dbReference type="Pfam" id="PF00072">
    <property type="entry name" value="Response_reg"/>
    <property type="match status" value="1"/>
</dbReference>
<feature type="domain" description="Response regulatory" evidence="2">
    <location>
        <begin position="163"/>
        <end position="283"/>
    </location>
</feature>
<dbReference type="InterPro" id="IPR010982">
    <property type="entry name" value="Lambda_DNA-bd_dom_sf"/>
</dbReference>
<name>A0ABS1AXM9_BURVI</name>
<sequence length="294" mass="32780">MFDTQESMDSNHHIAARVRELLDSKGVPKHRHVATAADLLGLSASHAHRKMKGDSQWTLEQVKKIATAFNVDPLTLIEDQIGDESHDGHEVSAQLKIGETTVPCRAVLHNDPVIAKQAYNTTFFAEKHPPEWLIQYSDIPLVGAYPVLRINIECESRRRPTRVVAILEDNLETAAELSAFLKNHNYETVSFQSIDELHVALKSQHLDAFILDWILDGTITAPAVELIRQHFGDDVPILILTGYAKNPVHLDQIAAAMLRYNIIGPYEKPIKGPLIKAALDIRFLHGSSDAQESS</sequence>
<feature type="modified residue" description="4-aspartylphosphate" evidence="1">
    <location>
        <position position="212"/>
    </location>
</feature>
<proteinExistence type="predicted"/>
<dbReference type="SUPFAM" id="SSF52172">
    <property type="entry name" value="CheY-like"/>
    <property type="match status" value="1"/>
</dbReference>
<organism evidence="3 4">
    <name type="scientific">Burkholderia vietnamiensis</name>
    <dbReference type="NCBI Taxonomy" id="60552"/>
    <lineage>
        <taxon>Bacteria</taxon>
        <taxon>Pseudomonadati</taxon>
        <taxon>Pseudomonadota</taxon>
        <taxon>Betaproteobacteria</taxon>
        <taxon>Burkholderiales</taxon>
        <taxon>Burkholderiaceae</taxon>
        <taxon>Burkholderia</taxon>
        <taxon>Burkholderia cepacia complex</taxon>
    </lineage>
</organism>
<dbReference type="Pfam" id="PF08667">
    <property type="entry name" value="BetR"/>
    <property type="match status" value="1"/>
</dbReference>
<dbReference type="Proteomes" id="UP000808215">
    <property type="component" value="Unassembled WGS sequence"/>
</dbReference>
<dbReference type="InterPro" id="IPR001387">
    <property type="entry name" value="Cro/C1-type_HTH"/>
</dbReference>
<dbReference type="Gene3D" id="1.10.260.40">
    <property type="entry name" value="lambda repressor-like DNA-binding domains"/>
    <property type="match status" value="1"/>
</dbReference>
<evidence type="ECO:0000256" key="1">
    <source>
        <dbReference type="PROSITE-ProRule" id="PRU00169"/>
    </source>
</evidence>
<protein>
    <submittedName>
        <fullName evidence="3">Response regulator</fullName>
    </submittedName>
</protein>